<evidence type="ECO:0000313" key="13">
    <source>
        <dbReference type="Proteomes" id="UP000038010"/>
    </source>
</evidence>
<name>A0A0N1HT27_9EURO</name>
<feature type="compositionally biased region" description="Low complexity" evidence="10">
    <location>
        <begin position="629"/>
        <end position="641"/>
    </location>
</feature>
<feature type="domain" description="Ubiquitin-like protease family profile" evidence="11">
    <location>
        <begin position="1161"/>
        <end position="1406"/>
    </location>
</feature>
<feature type="compositionally biased region" description="Acidic residues" evidence="10">
    <location>
        <begin position="1671"/>
        <end position="1680"/>
    </location>
</feature>
<dbReference type="STRING" id="1664694.A0A0N1HT27"/>
<dbReference type="InterPro" id="IPR023398">
    <property type="entry name" value="TIF_eIF4e-like"/>
</dbReference>
<keyword evidence="9 12" id="KW-0396">Initiation factor</keyword>
<feature type="compositionally biased region" description="Polar residues" evidence="10">
    <location>
        <begin position="1704"/>
        <end position="1718"/>
    </location>
</feature>
<evidence type="ECO:0000256" key="9">
    <source>
        <dbReference type="RuleBase" id="RU004374"/>
    </source>
</evidence>
<feature type="region of interest" description="Disordered" evidence="10">
    <location>
        <begin position="1269"/>
        <end position="1331"/>
    </location>
</feature>
<dbReference type="InterPro" id="IPR007204">
    <property type="entry name" value="ARPC3"/>
</dbReference>
<comment type="subcellular location">
    <subcellularLocation>
        <location evidence="1">Cytoplasm</location>
        <location evidence="1">Cytoskeleton</location>
    </subcellularLocation>
</comment>
<dbReference type="VEuPathDB" id="FungiDB:AB675_5343"/>
<keyword evidence="9" id="KW-0648">Protein biosynthesis</keyword>
<dbReference type="Proteomes" id="UP000038010">
    <property type="component" value="Unassembled WGS sequence"/>
</dbReference>
<feature type="compositionally biased region" description="Basic and acidic residues" evidence="10">
    <location>
        <begin position="313"/>
        <end position="332"/>
    </location>
</feature>
<keyword evidence="4" id="KW-0963">Cytoplasm</keyword>
<evidence type="ECO:0000256" key="1">
    <source>
        <dbReference type="ARBA" id="ARBA00004245"/>
    </source>
</evidence>
<dbReference type="InterPro" id="IPR019770">
    <property type="entry name" value="TIF_eIF_4E_CS"/>
</dbReference>
<feature type="compositionally biased region" description="Basic and acidic residues" evidence="10">
    <location>
        <begin position="101"/>
        <end position="121"/>
    </location>
</feature>
<dbReference type="OrthoDB" id="442460at2759"/>
<feature type="compositionally biased region" description="Basic and acidic residues" evidence="10">
    <location>
        <begin position="829"/>
        <end position="846"/>
    </location>
</feature>
<sequence length="1904" mass="210996">MENANLWTRRSNNAAKLSLSVKDSDSKDGNKVDSPRSFKRAGDTSSHSKRDPFSAITPAAIKSPAAGASSAFDLGAGGAFASFGSAKTPKTPGAGTAFDFSTKDKKEKEPESAVGKPETKAPVDTSATDHPLRNSWNLYYRPPANKYSDYEKSTTKIATISTVEAFWAIYSHLKHPSALPTVSDYHIFKDGIRPVWEDEANKRGGKWIVRLKKGVADRYWEDLLLAIIGDQFLEAGDEVCGAVLSVRSGEDVLSVWTKIDGGRNIKIRETIKRILAFPPDTNIIWKSHDDSIAQRSALDEARQQKTSGAPGQDRPEALRRRTTLNDDLDRGKGKATSNVLDSNCSVFALTKDEKKKRRRQMLKSFAQGIVTSISDLFHDSHGSHDRFSPELEARIDPPPLPQRPPNNHKRKRVAAYCSVTEHERSYPSNSKRQSRRRSLMSDSPFFVPPPKNPLDKKQIPSKHVHEVGANAALYALPQQRKPRLPVEISDSFSDDVDRAITLRGSRSSSPRATNPLVRSNTRAQQRQHEQRLLPPERYTPDPDALIVADPMAKNQQFTSGKKGIPGGFQPHNTLNQSSGGPTQSRSQFISRNVRRYPVGSEPPNKKQKLDHTGTNGSTTTSSQNHRKSPSVTSIPESSSTSQLRSAVRNLNNPIARRPTSAHGSPVVNGSRPRDTAQTHAGSSHQSKRRTQSSASDAIVSPYYMAATSTNGANDRSNPETIESGSDGESGSDFTKQAAAQRRADRISTVSPTRSVQMIDTNGAGTSKTTPTHLSDSKHLFAPAESPDALQEDFEEPNTVTSGKAAALTSPKISVARQEREAKGGKRLMDFIMGDPKRGSLQREPKRPTPPPTGLEIFNLVRLAANGLQPKPDFYDFVVDKNDEKCWINITDPELSWDAEQGTLAPVKGPWRIASIINIIYSADPAPIVLLKFRGTQAGTYFQIIFEMKSEKAVVDFVKALQGIDASLNVHTRESTWLEKVFRRQGPTAVSGSYDESTGSRMAAPSGEIKEKRRRKPSATSDSDDEFTRGPGLASAAVIREKKGRQPADLKRTRDMLDPPRKPTTVISGSERSGTSNAPQISTRRTRTSTEHDQQLSSAPSEELNELTQIINGRPQRARATRRAQEREATPPRPVIKFSETVGLGAPWKKALIYPPEAKKQVEVDFGSLKRFDDDEFLNDTLINFFLRYLQYQTEVSNSRYSTKLHFFNTYFYENLTKGTKGKGINFDAVKKWTKTVNLFSRDFVVIPVNENLHWYAIIICNLSSYNRPPEEVAEEDENDQVQEVQNPDDIEDPSDTTKATRETQESFEELTIASSPARKSKGRKKKKAAPLKKYDTKKPVIITLDSLGLGRTATCRLIKDYIVALGEDNGKEIDIDELKAMTAKMIPLQSNFSDCGLYVCMYLEQFIKNPYQFVEDILQRKAEVGWPDKPDGSDLRYRMRSLIMELHRAQENEESQWTIPGLGSVMVDMKDSSKALRNFGTAVTDKEGDDGQSSPHESVQDIPELKSDLPHLTHERSVADQESERPAPGFDRLPSPPRKFKRVKTKAPEHSISNSFSTSHPPPRKLSPQRTVTSSREATAQRKELKKTEFHVIEDDSDAEPEPVRPVRGGKRPRLSTPAAPHEGSNAAQPESPQPSPAHARASPADSVTTQNLQNGMHMMRSADGATKEGDVDDRNDDDLPAWAESPAEGVDLDALEHGVDQQARSVNQEISDSSSEIPETPDADISQREMGSNTPLLPLRTKTRGPAYALPQLPPSTNALDVDPDSESYDILDEVLSLFRANTFFRNFEIKGPADRLLIYGILFVSECLGKVKPGMDARAAEKALINGALDHFAIPSDPNFPLNQAFEGPKDRQEAEVLRSYLSQVRQELAMRLHARLYEGGSAGPSKWWLSFGKRKFMGKSL</sequence>
<feature type="region of interest" description="Disordered" evidence="10">
    <location>
        <begin position="83"/>
        <end position="129"/>
    </location>
</feature>
<dbReference type="InterPro" id="IPR003653">
    <property type="entry name" value="Peptidase_C48_C"/>
</dbReference>
<keyword evidence="9" id="KW-0694">RNA-binding</keyword>
<feature type="region of interest" description="Disordered" evidence="10">
    <location>
        <begin position="556"/>
        <end position="774"/>
    </location>
</feature>
<feature type="compositionally biased region" description="Polar residues" evidence="10">
    <location>
        <begin position="1064"/>
        <end position="1082"/>
    </location>
</feature>
<feature type="compositionally biased region" description="Polar residues" evidence="10">
    <location>
        <begin position="1646"/>
        <end position="1655"/>
    </location>
</feature>
<dbReference type="GO" id="GO:0005885">
    <property type="term" value="C:Arp2/3 protein complex"/>
    <property type="evidence" value="ECO:0007669"/>
    <property type="project" value="InterPro"/>
</dbReference>
<dbReference type="GO" id="GO:0019783">
    <property type="term" value="F:ubiquitin-like protein peptidase activity"/>
    <property type="evidence" value="ECO:0007669"/>
    <property type="project" value="UniProtKB-ARBA"/>
</dbReference>
<feature type="region of interest" description="Disordered" evidence="10">
    <location>
        <begin position="1704"/>
        <end position="1740"/>
    </location>
</feature>
<feature type="compositionally biased region" description="Polar residues" evidence="10">
    <location>
        <begin position="706"/>
        <end position="720"/>
    </location>
</feature>
<dbReference type="Pfam" id="PF02902">
    <property type="entry name" value="Peptidase_C48"/>
    <property type="match status" value="1"/>
</dbReference>
<keyword evidence="8" id="KW-0206">Cytoskeleton</keyword>
<feature type="region of interest" description="Disordered" evidence="10">
    <location>
        <begin position="987"/>
        <end position="1104"/>
    </location>
</feature>
<feature type="compositionally biased region" description="Basic and acidic residues" evidence="10">
    <location>
        <begin position="22"/>
        <end position="52"/>
    </location>
</feature>
<keyword evidence="13" id="KW-1185">Reference proteome</keyword>
<dbReference type="GO" id="GO:0008234">
    <property type="term" value="F:cysteine-type peptidase activity"/>
    <property type="evidence" value="ECO:0007669"/>
    <property type="project" value="InterPro"/>
</dbReference>
<feature type="compositionally biased region" description="Polar residues" evidence="10">
    <location>
        <begin position="1"/>
        <end position="15"/>
    </location>
</feature>
<feature type="compositionally biased region" description="Acidic residues" evidence="10">
    <location>
        <begin position="1271"/>
        <end position="1294"/>
    </location>
</feature>
<feature type="compositionally biased region" description="Polar residues" evidence="10">
    <location>
        <begin position="987"/>
        <end position="999"/>
    </location>
</feature>
<evidence type="ECO:0000256" key="6">
    <source>
        <dbReference type="ARBA" id="ARBA00022801"/>
    </source>
</evidence>
<evidence type="ECO:0000256" key="10">
    <source>
        <dbReference type="SAM" id="MobiDB-lite"/>
    </source>
</evidence>
<dbReference type="Pfam" id="PF01652">
    <property type="entry name" value="IF4E"/>
    <property type="match status" value="1"/>
</dbReference>
<dbReference type="Pfam" id="PF04062">
    <property type="entry name" value="P21-Arc"/>
    <property type="match status" value="1"/>
</dbReference>
<dbReference type="GO" id="GO:0003743">
    <property type="term" value="F:translation initiation factor activity"/>
    <property type="evidence" value="ECO:0007669"/>
    <property type="project" value="UniProtKB-KW"/>
</dbReference>
<feature type="compositionally biased region" description="Polar residues" evidence="10">
    <location>
        <begin position="642"/>
        <end position="652"/>
    </location>
</feature>
<comment type="caution">
    <text evidence="12">The sequence shown here is derived from an EMBL/GenBank/DDBJ whole genome shotgun (WGS) entry which is preliminary data.</text>
</comment>
<feature type="region of interest" description="Disordered" evidence="10">
    <location>
        <begin position="504"/>
        <end position="543"/>
    </location>
</feature>
<feature type="region of interest" description="Disordered" evidence="10">
    <location>
        <begin position="1483"/>
        <end position="1691"/>
    </location>
</feature>
<dbReference type="GO" id="GO:0016281">
    <property type="term" value="C:eukaryotic translation initiation factor 4F complex"/>
    <property type="evidence" value="ECO:0007669"/>
    <property type="project" value="TreeGrafter"/>
</dbReference>
<dbReference type="SUPFAM" id="SSF55418">
    <property type="entry name" value="eIF4e-like"/>
    <property type="match status" value="1"/>
</dbReference>
<evidence type="ECO:0000313" key="12">
    <source>
        <dbReference type="EMBL" id="KPI42000.1"/>
    </source>
</evidence>
<feature type="region of interest" description="Disordered" evidence="10">
    <location>
        <begin position="1"/>
        <end position="56"/>
    </location>
</feature>
<dbReference type="Gene3D" id="3.40.395.10">
    <property type="entry name" value="Adenoviral Proteinase, Chain A"/>
    <property type="match status" value="1"/>
</dbReference>
<dbReference type="GO" id="GO:0030833">
    <property type="term" value="P:regulation of actin filament polymerization"/>
    <property type="evidence" value="ECO:0007669"/>
    <property type="project" value="InterPro"/>
</dbReference>
<feature type="compositionally biased region" description="Polar residues" evidence="10">
    <location>
        <begin position="747"/>
        <end position="773"/>
    </location>
</feature>
<dbReference type="InterPro" id="IPR001040">
    <property type="entry name" value="TIF_eIF_4E"/>
</dbReference>
<comment type="similarity">
    <text evidence="2">Belongs to the peptidase C48 family.</text>
</comment>
<keyword evidence="6" id="KW-0378">Hydrolase</keyword>
<feature type="compositionally biased region" description="Basic residues" evidence="10">
    <location>
        <begin position="1318"/>
        <end position="1330"/>
    </location>
</feature>
<evidence type="ECO:0000256" key="2">
    <source>
        <dbReference type="ARBA" id="ARBA00005234"/>
    </source>
</evidence>
<feature type="region of interest" description="Disordered" evidence="10">
    <location>
        <begin position="297"/>
        <end position="335"/>
    </location>
</feature>
<dbReference type="Gene3D" id="3.30.760.10">
    <property type="entry name" value="RNA Cap, Translation Initiation Factor Eif4e"/>
    <property type="match status" value="1"/>
</dbReference>
<dbReference type="GO" id="GO:0000340">
    <property type="term" value="F:RNA 7-methylguanosine cap binding"/>
    <property type="evidence" value="ECO:0007669"/>
    <property type="project" value="TreeGrafter"/>
</dbReference>
<keyword evidence="7" id="KW-0009">Actin-binding</keyword>
<feature type="compositionally biased region" description="Basic and acidic residues" evidence="10">
    <location>
        <begin position="1038"/>
        <end position="1060"/>
    </location>
</feature>
<dbReference type="FunFam" id="3.30.760.10:FF:000015">
    <property type="entry name" value="Translation initiation factor eIF4E3, putative"/>
    <property type="match status" value="1"/>
</dbReference>
<feature type="compositionally biased region" description="Polar residues" evidence="10">
    <location>
        <begin position="504"/>
        <end position="524"/>
    </location>
</feature>
<feature type="compositionally biased region" description="Basic and acidic residues" evidence="10">
    <location>
        <begin position="1579"/>
        <end position="1594"/>
    </location>
</feature>
<feature type="compositionally biased region" description="Polar residues" evidence="10">
    <location>
        <begin position="570"/>
        <end position="590"/>
    </location>
</feature>
<keyword evidence="5" id="KW-0645">Protease</keyword>
<dbReference type="InterPro" id="IPR038765">
    <property type="entry name" value="Papain-like_cys_pep_sf"/>
</dbReference>
<dbReference type="PROSITE" id="PS00813">
    <property type="entry name" value="IF4E"/>
    <property type="match status" value="1"/>
</dbReference>
<dbReference type="EMBL" id="LFJN01000008">
    <property type="protein sequence ID" value="KPI42000.1"/>
    <property type="molecule type" value="Genomic_DNA"/>
</dbReference>
<dbReference type="PANTHER" id="PTHR11960">
    <property type="entry name" value="EUKARYOTIC TRANSLATION INITIATION FACTOR 4E RELATED"/>
    <property type="match status" value="1"/>
</dbReference>
<comment type="similarity">
    <text evidence="9">Belongs to the eukaryotic initiation factor 4E family.</text>
</comment>
<protein>
    <submittedName>
        <fullName evidence="12">Eukaryotic translation initiation factor 4E type 2</fullName>
    </submittedName>
</protein>
<dbReference type="GO" id="GO:0034314">
    <property type="term" value="P:Arp2/3 complex-mediated actin nucleation"/>
    <property type="evidence" value="ECO:0007669"/>
    <property type="project" value="InterPro"/>
</dbReference>
<evidence type="ECO:0000256" key="8">
    <source>
        <dbReference type="ARBA" id="ARBA00023212"/>
    </source>
</evidence>
<gene>
    <name evidence="12" type="ORF">AB675_5343</name>
</gene>
<evidence type="ECO:0000259" key="11">
    <source>
        <dbReference type="PROSITE" id="PS50600"/>
    </source>
</evidence>
<dbReference type="GO" id="GO:0006508">
    <property type="term" value="P:proteolysis"/>
    <property type="evidence" value="ECO:0007669"/>
    <property type="project" value="UniProtKB-KW"/>
</dbReference>
<evidence type="ECO:0000256" key="4">
    <source>
        <dbReference type="ARBA" id="ARBA00022490"/>
    </source>
</evidence>
<reference evidence="12 13" key="1">
    <citation type="submission" date="2015-06" db="EMBL/GenBank/DDBJ databases">
        <title>Draft genome of the ant-associated black yeast Phialophora attae CBS 131958.</title>
        <authorList>
            <person name="Moreno L.F."/>
            <person name="Stielow B.J."/>
            <person name="de Hoog S."/>
            <person name="Vicente V.A."/>
            <person name="Weiss V.A."/>
            <person name="de Vries M."/>
            <person name="Cruz L.M."/>
            <person name="Souza E.M."/>
        </authorList>
    </citation>
    <scope>NUCLEOTIDE SEQUENCE [LARGE SCALE GENOMIC DNA]</scope>
    <source>
        <strain evidence="12 13">CBS 131958</strain>
    </source>
</reference>
<feature type="compositionally biased region" description="Basic and acidic residues" evidence="10">
    <location>
        <begin position="380"/>
        <end position="395"/>
    </location>
</feature>
<comment type="similarity">
    <text evidence="3">Belongs to the ARPC3 family.</text>
</comment>
<dbReference type="GeneID" id="28737430"/>
<dbReference type="Gene3D" id="1.10.1760.10">
    <property type="entry name" value="Actin-related protein 2/3 complex subunit 3"/>
    <property type="match status" value="1"/>
</dbReference>
<feature type="compositionally biased region" description="Low complexity" evidence="10">
    <location>
        <begin position="722"/>
        <end position="732"/>
    </location>
</feature>
<feature type="compositionally biased region" description="Basic and acidic residues" evidence="10">
    <location>
        <begin position="1503"/>
        <end position="1525"/>
    </location>
</feature>
<proteinExistence type="inferred from homology"/>
<feature type="region of interest" description="Disordered" evidence="10">
    <location>
        <begin position="380"/>
        <end position="460"/>
    </location>
</feature>
<dbReference type="RefSeq" id="XP_018001963.1">
    <property type="nucleotide sequence ID" value="XM_018145550.1"/>
</dbReference>
<dbReference type="InterPro" id="IPR036753">
    <property type="entry name" value="ARPC3_sf"/>
</dbReference>
<dbReference type="SUPFAM" id="SSF69060">
    <property type="entry name" value="Arp2/3 complex 21 kDa subunit ARPC3"/>
    <property type="match status" value="1"/>
</dbReference>
<evidence type="ECO:0000256" key="7">
    <source>
        <dbReference type="ARBA" id="ARBA00023203"/>
    </source>
</evidence>
<feature type="compositionally biased region" description="Low complexity" evidence="10">
    <location>
        <begin position="612"/>
        <end position="622"/>
    </location>
</feature>
<feature type="compositionally biased region" description="Polar residues" evidence="10">
    <location>
        <begin position="1568"/>
        <end position="1578"/>
    </location>
</feature>
<dbReference type="GO" id="GO:0003779">
    <property type="term" value="F:actin binding"/>
    <property type="evidence" value="ECO:0007669"/>
    <property type="project" value="UniProtKB-KW"/>
</dbReference>
<organism evidence="12 13">
    <name type="scientific">Cyphellophora attinorum</name>
    <dbReference type="NCBI Taxonomy" id="1664694"/>
    <lineage>
        <taxon>Eukaryota</taxon>
        <taxon>Fungi</taxon>
        <taxon>Dikarya</taxon>
        <taxon>Ascomycota</taxon>
        <taxon>Pezizomycotina</taxon>
        <taxon>Eurotiomycetes</taxon>
        <taxon>Chaetothyriomycetidae</taxon>
        <taxon>Chaetothyriales</taxon>
        <taxon>Cyphellophoraceae</taxon>
        <taxon>Cyphellophora</taxon>
    </lineage>
</organism>
<feature type="compositionally biased region" description="Polar residues" evidence="10">
    <location>
        <begin position="1094"/>
        <end position="1104"/>
    </location>
</feature>
<dbReference type="SUPFAM" id="SSF54001">
    <property type="entry name" value="Cysteine proteinases"/>
    <property type="match status" value="1"/>
</dbReference>
<evidence type="ECO:0000256" key="3">
    <source>
        <dbReference type="ARBA" id="ARBA00010856"/>
    </source>
</evidence>
<dbReference type="PROSITE" id="PS50600">
    <property type="entry name" value="ULP_PROTEASE"/>
    <property type="match status" value="1"/>
</dbReference>
<dbReference type="PANTHER" id="PTHR11960:SF18">
    <property type="entry name" value="EUKARYOTIC TRANSLATION INITIATION FACTOR 4E HOMOLOGOUS PROTEIN, ISOFORM B"/>
    <property type="match status" value="1"/>
</dbReference>
<feature type="region of interest" description="Disordered" evidence="10">
    <location>
        <begin position="829"/>
        <end position="852"/>
    </location>
</feature>
<evidence type="ECO:0000256" key="5">
    <source>
        <dbReference type="ARBA" id="ARBA00022670"/>
    </source>
</evidence>
<accession>A0A0N1HT27</accession>